<sequence>MVGIVEQELHIVPAGPGIRPCTGELGMFIDGYHRSFKDRASSGPVKSACRIAGLIVAGADRCSIVLRR</sequence>
<proteinExistence type="predicted"/>
<evidence type="ECO:0000313" key="2">
    <source>
        <dbReference type="Proteomes" id="UP000070250"/>
    </source>
</evidence>
<reference evidence="1 2" key="1">
    <citation type="submission" date="2015-06" db="EMBL/GenBank/DDBJ databases">
        <title>A Comprehensive Approach to Explore the Metabolic and Phylogenetic Diversity of Bacterial Steroid Degradation in the Environment: Testosterone as an Example.</title>
        <authorList>
            <person name="Yang F.-C."/>
            <person name="Chen Y.-L."/>
            <person name="Yu C.-P."/>
            <person name="Tang S.-L."/>
            <person name="Wang P.-H."/>
            <person name="Ismail W."/>
            <person name="Wang C.-H."/>
            <person name="Yang C.-Y."/>
            <person name="Chiang Y.-R."/>
        </authorList>
    </citation>
    <scope>NUCLEOTIDE SEQUENCE [LARGE SCALE GENOMIC DNA]</scope>
    <source>
        <strain evidence="1 2">DSM 18526</strain>
    </source>
</reference>
<keyword evidence="2" id="KW-1185">Reference proteome</keyword>
<gene>
    <name evidence="1" type="ORF">ACG33_14100</name>
</gene>
<dbReference type="KEGG" id="sdf:ACG33_14100"/>
<dbReference type="EMBL" id="CP011971">
    <property type="protein sequence ID" value="AMN48209.1"/>
    <property type="molecule type" value="Genomic_DNA"/>
</dbReference>
<name>A0A127FEB2_STEDE</name>
<dbReference type="Proteomes" id="UP000070250">
    <property type="component" value="Chromosome"/>
</dbReference>
<dbReference type="AlphaFoldDB" id="A0A127FEB2"/>
<accession>A0A127FEB2</accession>
<organism evidence="1 2">
    <name type="scientific">Steroidobacter denitrificans</name>
    <dbReference type="NCBI Taxonomy" id="465721"/>
    <lineage>
        <taxon>Bacteria</taxon>
        <taxon>Pseudomonadati</taxon>
        <taxon>Pseudomonadota</taxon>
        <taxon>Gammaproteobacteria</taxon>
        <taxon>Steroidobacterales</taxon>
        <taxon>Steroidobacteraceae</taxon>
        <taxon>Steroidobacter</taxon>
    </lineage>
</organism>
<dbReference type="RefSeq" id="WP_066922131.1">
    <property type="nucleotide sequence ID" value="NZ_CP011971.1"/>
</dbReference>
<protein>
    <submittedName>
        <fullName evidence="1">Uncharacterized protein</fullName>
    </submittedName>
</protein>
<evidence type="ECO:0000313" key="1">
    <source>
        <dbReference type="EMBL" id="AMN48209.1"/>
    </source>
</evidence>
<dbReference type="STRING" id="465721.ACG33_14100"/>